<gene>
    <name evidence="1" type="ORF">J2045_003421</name>
</gene>
<keyword evidence="2" id="KW-1185">Reference proteome</keyword>
<evidence type="ECO:0000313" key="1">
    <source>
        <dbReference type="EMBL" id="MDQ0422373.1"/>
    </source>
</evidence>
<reference evidence="1 2" key="1">
    <citation type="submission" date="2023-07" db="EMBL/GenBank/DDBJ databases">
        <title>Genomic Encyclopedia of Type Strains, Phase IV (KMG-IV): sequencing the most valuable type-strain genomes for metagenomic binning, comparative biology and taxonomic classification.</title>
        <authorList>
            <person name="Goeker M."/>
        </authorList>
    </citation>
    <scope>NUCLEOTIDE SEQUENCE [LARGE SCALE GENOMIC DNA]</scope>
    <source>
        <strain evidence="1 2">DSM 1111</strain>
    </source>
</reference>
<organism evidence="1 2">
    <name type="scientific">Peteryoungia aggregata LMG 23059</name>
    <dbReference type="NCBI Taxonomy" id="1368425"/>
    <lineage>
        <taxon>Bacteria</taxon>
        <taxon>Pseudomonadati</taxon>
        <taxon>Pseudomonadota</taxon>
        <taxon>Alphaproteobacteria</taxon>
        <taxon>Hyphomicrobiales</taxon>
        <taxon>Rhizobiaceae</taxon>
        <taxon>Peteryoungia</taxon>
    </lineage>
</organism>
<dbReference type="EMBL" id="JAUSUW010000010">
    <property type="protein sequence ID" value="MDQ0422373.1"/>
    <property type="molecule type" value="Genomic_DNA"/>
</dbReference>
<evidence type="ECO:0000313" key="2">
    <source>
        <dbReference type="Proteomes" id="UP001238496"/>
    </source>
</evidence>
<dbReference type="Proteomes" id="UP001238496">
    <property type="component" value="Unassembled WGS sequence"/>
</dbReference>
<name>A0ABU0GAJ3_9HYPH</name>
<sequence length="125" mass="13740">MGTITRKIYKNSDEHYKVGAPLMTPQQGVTFPFDGHNWRFGHTAFDDQGDYFVIYRPDGDGLPIAADNMSLFDALLCSALSGLCANPSLLDEILDDGRKAEAPALLAGTARDIAMEAYDLARRTR</sequence>
<dbReference type="RefSeq" id="WP_307374860.1">
    <property type="nucleotide sequence ID" value="NZ_JAUSUW010000010.1"/>
</dbReference>
<comment type="caution">
    <text evidence="1">The sequence shown here is derived from an EMBL/GenBank/DDBJ whole genome shotgun (WGS) entry which is preliminary data.</text>
</comment>
<protein>
    <submittedName>
        <fullName evidence="1">Uncharacterized protein</fullName>
    </submittedName>
</protein>
<accession>A0ABU0GAJ3</accession>
<proteinExistence type="predicted"/>